<name>A0A0J6YA09_COCIT</name>
<reference evidence="2" key="1">
    <citation type="journal article" date="2010" name="Genome Res.">
        <title>Population genomic sequencing of Coccidioides fungi reveals recent hybridization and transposon control.</title>
        <authorList>
            <person name="Neafsey D.E."/>
            <person name="Barker B.M."/>
            <person name="Sharpton T.J."/>
            <person name="Stajich J.E."/>
            <person name="Park D.J."/>
            <person name="Whiston E."/>
            <person name="Hung C.-Y."/>
            <person name="McMahan C."/>
            <person name="White J."/>
            <person name="Sykes S."/>
            <person name="Heiman D."/>
            <person name="Young S."/>
            <person name="Zeng Q."/>
            <person name="Abouelleil A."/>
            <person name="Aftuck L."/>
            <person name="Bessette D."/>
            <person name="Brown A."/>
            <person name="FitzGerald M."/>
            <person name="Lui A."/>
            <person name="Macdonald J.P."/>
            <person name="Priest M."/>
            <person name="Orbach M.J."/>
            <person name="Galgiani J.N."/>
            <person name="Kirkland T.N."/>
            <person name="Cole G.T."/>
            <person name="Birren B.W."/>
            <person name="Henn M.R."/>
            <person name="Taylor J.W."/>
            <person name="Rounsley S.D."/>
        </authorList>
    </citation>
    <scope>NUCLEOTIDE SEQUENCE [LARGE SCALE GENOMIC DNA]</scope>
    <source>
        <strain evidence="2">RMSCC 2394</strain>
    </source>
</reference>
<organism evidence="1 2">
    <name type="scientific">Coccidioides immitis RMSCC 2394</name>
    <dbReference type="NCBI Taxonomy" id="404692"/>
    <lineage>
        <taxon>Eukaryota</taxon>
        <taxon>Fungi</taxon>
        <taxon>Dikarya</taxon>
        <taxon>Ascomycota</taxon>
        <taxon>Pezizomycotina</taxon>
        <taxon>Eurotiomycetes</taxon>
        <taxon>Eurotiomycetidae</taxon>
        <taxon>Onygenales</taxon>
        <taxon>Onygenaceae</taxon>
        <taxon>Coccidioides</taxon>
    </lineage>
</organism>
<protein>
    <submittedName>
        <fullName evidence="1">Uncharacterized protein</fullName>
    </submittedName>
</protein>
<sequence length="151" mass="17447">MAGCSLRQIILGMHRLMLVVDWTRLELMSDKARSYRPPCPENTDRDATVEVDDFNAKSFKPRSFDESDLDRLNIRLLPLDVAQADQLQPCFYAPVPESELPQAPWTDMGLVTVDKLQEAHQRRARAVGYNLRNASLWLKSKFWDCEQLHTD</sequence>
<gene>
    <name evidence="1" type="ORF">CIRG_04261</name>
</gene>
<accession>A0A0J6YA09</accession>
<dbReference type="Proteomes" id="UP000054565">
    <property type="component" value="Unassembled WGS sequence"/>
</dbReference>
<evidence type="ECO:0000313" key="1">
    <source>
        <dbReference type="EMBL" id="KMP04580.1"/>
    </source>
</evidence>
<dbReference type="EMBL" id="DS028095">
    <property type="protein sequence ID" value="KMP04580.1"/>
    <property type="molecule type" value="Genomic_DNA"/>
</dbReference>
<dbReference type="AlphaFoldDB" id="A0A0J6YA09"/>
<evidence type="ECO:0000313" key="2">
    <source>
        <dbReference type="Proteomes" id="UP000054565"/>
    </source>
</evidence>
<proteinExistence type="predicted"/>